<feature type="domain" description="Retroviral polymerase SH3-like" evidence="1">
    <location>
        <begin position="23"/>
        <end position="74"/>
    </location>
</feature>
<evidence type="ECO:0000313" key="2">
    <source>
        <dbReference type="EMBL" id="EFN73359.1"/>
    </source>
</evidence>
<evidence type="ECO:0000313" key="3">
    <source>
        <dbReference type="Proteomes" id="UP000000311"/>
    </source>
</evidence>
<gene>
    <name evidence="2" type="ORF">EAG_00176</name>
</gene>
<name>E1ZZN0_CAMFO</name>
<dbReference type="OMA" id="TSFELWH"/>
<organism evidence="3">
    <name type="scientific">Camponotus floridanus</name>
    <name type="common">Florida carpenter ant</name>
    <dbReference type="NCBI Taxonomy" id="104421"/>
    <lineage>
        <taxon>Eukaryota</taxon>
        <taxon>Metazoa</taxon>
        <taxon>Ecdysozoa</taxon>
        <taxon>Arthropoda</taxon>
        <taxon>Hexapoda</taxon>
        <taxon>Insecta</taxon>
        <taxon>Pterygota</taxon>
        <taxon>Neoptera</taxon>
        <taxon>Endopterygota</taxon>
        <taxon>Hymenoptera</taxon>
        <taxon>Apocrita</taxon>
        <taxon>Aculeata</taxon>
        <taxon>Formicoidea</taxon>
        <taxon>Formicidae</taxon>
        <taxon>Formicinae</taxon>
        <taxon>Camponotus</taxon>
    </lineage>
</organism>
<evidence type="ECO:0000259" key="1">
    <source>
        <dbReference type="Pfam" id="PF25597"/>
    </source>
</evidence>
<proteinExistence type="predicted"/>
<dbReference type="Pfam" id="PF25597">
    <property type="entry name" value="SH3_retrovirus"/>
    <property type="match status" value="1"/>
</dbReference>
<feature type="non-terminal residue" evidence="2">
    <location>
        <position position="1"/>
    </location>
</feature>
<feature type="non-terminal residue" evidence="2">
    <location>
        <position position="74"/>
    </location>
</feature>
<dbReference type="InParanoid" id="E1ZZN0"/>
<dbReference type="STRING" id="104421.E1ZZN0"/>
<dbReference type="InterPro" id="IPR057670">
    <property type="entry name" value="SH3_retrovirus"/>
</dbReference>
<keyword evidence="3" id="KW-1185">Reference proteome</keyword>
<dbReference type="EMBL" id="GL435466">
    <property type="protein sequence ID" value="EFN73359.1"/>
    <property type="molecule type" value="Genomic_DNA"/>
</dbReference>
<accession>E1ZZN0</accession>
<dbReference type="Proteomes" id="UP000000311">
    <property type="component" value="Unassembled WGS sequence"/>
</dbReference>
<reference evidence="2 3" key="1">
    <citation type="journal article" date="2010" name="Science">
        <title>Genomic comparison of the ants Camponotus floridanus and Harpegnathos saltator.</title>
        <authorList>
            <person name="Bonasio R."/>
            <person name="Zhang G."/>
            <person name="Ye C."/>
            <person name="Mutti N.S."/>
            <person name="Fang X."/>
            <person name="Qin N."/>
            <person name="Donahue G."/>
            <person name="Yang P."/>
            <person name="Li Q."/>
            <person name="Li C."/>
            <person name="Zhang P."/>
            <person name="Huang Z."/>
            <person name="Berger S.L."/>
            <person name="Reinberg D."/>
            <person name="Wang J."/>
            <person name="Liebig J."/>
        </authorList>
    </citation>
    <scope>NUCLEOTIDE SEQUENCE [LARGE SCALE GENOMIC DNA]</scope>
    <source>
        <strain evidence="3">C129</strain>
    </source>
</reference>
<protein>
    <submittedName>
        <fullName evidence="2">Retrovirus-related Pol polyprotein from transposon TNT 1-94</fullName>
    </submittedName>
</protein>
<sequence>SVTSFELWHKKPASIEHLKSFACQAYVHVLRQKRAKFDAKAWKGILIGYGPSDKMYRIYDPQRQRVEVVRDVKF</sequence>
<dbReference type="AlphaFoldDB" id="E1ZZN0"/>